<organism evidence="1 2">
    <name type="scientific">Streptomyces caniscabiei</name>
    <dbReference type="NCBI Taxonomy" id="2746961"/>
    <lineage>
        <taxon>Bacteria</taxon>
        <taxon>Bacillati</taxon>
        <taxon>Actinomycetota</taxon>
        <taxon>Actinomycetes</taxon>
        <taxon>Kitasatosporales</taxon>
        <taxon>Streptomycetaceae</taxon>
        <taxon>Streptomyces</taxon>
    </lineage>
</organism>
<dbReference type="InterPro" id="IPR046179">
    <property type="entry name" value="DUF6188"/>
</dbReference>
<evidence type="ECO:0000313" key="2">
    <source>
        <dbReference type="Proteomes" id="UP000661025"/>
    </source>
</evidence>
<dbReference type="EMBL" id="JACYXT010000023">
    <property type="protein sequence ID" value="MBD9729160.1"/>
    <property type="molecule type" value="Genomic_DNA"/>
</dbReference>
<dbReference type="Pfam" id="PF19686">
    <property type="entry name" value="DUF6188"/>
    <property type="match status" value="1"/>
</dbReference>
<name>A0A927LBZ6_9ACTN</name>
<dbReference type="AlphaFoldDB" id="A0A927LBZ6"/>
<reference evidence="1" key="1">
    <citation type="submission" date="2020-09" db="EMBL/GenBank/DDBJ databases">
        <title>Streptomyces canutascabiei sp. nov., which causes potato common scab and is distributed across the world.</title>
        <authorList>
            <person name="Nguyen H.P."/>
            <person name="Weisberg A.J."/>
            <person name="Chang J.H."/>
            <person name="Clarke C.R."/>
        </authorList>
    </citation>
    <scope>NUCLEOTIDE SEQUENCE</scope>
    <source>
        <strain evidence="1">ID-01-6.2a</strain>
    </source>
</reference>
<gene>
    <name evidence="1" type="ORF">IHE70_39445</name>
</gene>
<dbReference type="Proteomes" id="UP000661025">
    <property type="component" value="Unassembled WGS sequence"/>
</dbReference>
<comment type="caution">
    <text evidence="1">The sequence shown here is derived from an EMBL/GenBank/DDBJ whole genome shotgun (WGS) entry which is preliminary data.</text>
</comment>
<proteinExistence type="predicted"/>
<evidence type="ECO:0000313" key="1">
    <source>
        <dbReference type="EMBL" id="MBD9729160.1"/>
    </source>
</evidence>
<accession>A0A927LBZ6</accession>
<protein>
    <submittedName>
        <fullName evidence="1">Uncharacterized protein</fullName>
    </submittedName>
</protein>
<sequence>MVVDFHDGAGLWIAPDPHFASWQLTGHGVDPVTVGPGGEDGWELGGP</sequence>